<proteinExistence type="inferred from homology"/>
<dbReference type="EC" id="3.2.1.21" evidence="3"/>
<evidence type="ECO:0000256" key="6">
    <source>
        <dbReference type="ARBA" id="ARBA00023295"/>
    </source>
</evidence>
<dbReference type="Gene3D" id="3.20.20.300">
    <property type="entry name" value="Glycoside hydrolase, family 3, N-terminal domain"/>
    <property type="match status" value="1"/>
</dbReference>
<keyword evidence="6 7" id="KW-0326">Glycosidase</keyword>
<gene>
    <name evidence="9" type="ORF">A5886_000381</name>
</gene>
<protein>
    <recommendedName>
        <fullName evidence="3">beta-glucosidase</fullName>
        <ecNumber evidence="3">3.2.1.21</ecNumber>
    </recommendedName>
</protein>
<dbReference type="Gene3D" id="3.40.50.1700">
    <property type="entry name" value="Glycoside hydrolase family 3 C-terminal domain"/>
    <property type="match status" value="1"/>
</dbReference>
<dbReference type="InterPro" id="IPR036962">
    <property type="entry name" value="Glyco_hydro_3_N_sf"/>
</dbReference>
<evidence type="ECO:0000256" key="7">
    <source>
        <dbReference type="RuleBase" id="RU361161"/>
    </source>
</evidence>
<keyword evidence="4" id="KW-0732">Signal</keyword>
<sequence length="718" mass="78862">MRKMEKQQLTALLSEMTIEEKIDQLLQLAAAFYSDKAEEKTGPMSDLGLTQENINNAGTTLGVSGAKEAIRVQKDYIKNNRLQIPTILMADIIHGFRTIFPIPLALGSSWDLKAAEQMAEVSAKEAAVSGLHVTFSPMVDLVRDPRWGRVMESTGEDAYLNGKFAEAFVKGYQGDDLTNDVNRVAACVKHFAAYGAAIGGRDYNTVNMSERQLRESYLPGYKAALDAGAKLVMTSFNTVDGIPATANRWLFRDVLRKEFGFEGVVISDWGAIIEIIAHGAAQDEKHAAELAIKAGVDIEMMTTCYTDHLQELIEEGTVDEALLDEAVLRILNLKNDLGLFENPYRGADEAAEAAVVLSEDHRMIAKDIAKKSMVLLKNEGILPFKKQETVAIVGPGAQSRDLLGAWSWQGKQEEVINLVEGAKGIGAEVIYGTEAFDYFAPSEAAIAEAVALVQKADKVVLALGEQEWMSGEAASRSDIRLPEAQRTLFDTLKEHNPNIVVTLFNGRPLDLQAVDQAQAILEAWFPGTEGGSALAELLWGEDSPSGRLSMSFPETVGQVPIYYNVDNTGRPYEKAPDEKYVSKYLDVSNYAKYPFGFGLSYSPITYTNLTIDTTQIDAQQTAHVSVTIQNDGHHSVTETVQLYVRDVVGEVVRPVKELKDFQQVTVAAGETKEVTFAINESQLRYVHSNQQLASDTGQFKIMVGPNSRDLQETTLQLV</sequence>
<organism evidence="9 10">
    <name type="scientific">Candidatus Enterococcus testudinis</name>
    <dbReference type="NCBI Taxonomy" id="1834191"/>
    <lineage>
        <taxon>Bacteria</taxon>
        <taxon>Bacillati</taxon>
        <taxon>Bacillota</taxon>
        <taxon>Bacilli</taxon>
        <taxon>Lactobacillales</taxon>
        <taxon>Enterococcaceae</taxon>
        <taxon>Enterococcus</taxon>
    </lineage>
</organism>
<dbReference type="EMBL" id="NGKU01000001">
    <property type="protein sequence ID" value="OTN75311.1"/>
    <property type="molecule type" value="Genomic_DNA"/>
</dbReference>
<dbReference type="InterPro" id="IPR001764">
    <property type="entry name" value="Glyco_hydro_3_N"/>
</dbReference>
<dbReference type="FunFam" id="3.20.20.300:FF:000005">
    <property type="entry name" value="Periplasmic beta-glucosidase"/>
    <property type="match status" value="1"/>
</dbReference>
<name>A0A242A3K3_9ENTE</name>
<dbReference type="PANTHER" id="PTHR30620:SF16">
    <property type="entry name" value="LYSOSOMAL BETA GLUCOSIDASE"/>
    <property type="match status" value="1"/>
</dbReference>
<evidence type="ECO:0000256" key="5">
    <source>
        <dbReference type="ARBA" id="ARBA00022801"/>
    </source>
</evidence>
<evidence type="ECO:0000256" key="3">
    <source>
        <dbReference type="ARBA" id="ARBA00012744"/>
    </source>
</evidence>
<dbReference type="AlphaFoldDB" id="A0A242A3K3"/>
<dbReference type="STRING" id="1834191.A5886_000381"/>
<dbReference type="InterPro" id="IPR019800">
    <property type="entry name" value="Glyco_hydro_3_AS"/>
</dbReference>
<evidence type="ECO:0000313" key="9">
    <source>
        <dbReference type="EMBL" id="OTN75311.1"/>
    </source>
</evidence>
<dbReference type="Pfam" id="PF00933">
    <property type="entry name" value="Glyco_hydro_3"/>
    <property type="match status" value="1"/>
</dbReference>
<comment type="similarity">
    <text evidence="2 7">Belongs to the glycosyl hydrolase 3 family.</text>
</comment>
<dbReference type="InterPro" id="IPR002772">
    <property type="entry name" value="Glyco_hydro_3_C"/>
</dbReference>
<dbReference type="Gene3D" id="2.60.40.10">
    <property type="entry name" value="Immunoglobulins"/>
    <property type="match status" value="1"/>
</dbReference>
<dbReference type="InterPro" id="IPR051915">
    <property type="entry name" value="Cellulose_Degrad_GH3"/>
</dbReference>
<dbReference type="InterPro" id="IPR036881">
    <property type="entry name" value="Glyco_hydro_3_C_sf"/>
</dbReference>
<dbReference type="SMART" id="SM01217">
    <property type="entry name" value="Fn3_like"/>
    <property type="match status" value="1"/>
</dbReference>
<keyword evidence="5 7" id="KW-0378">Hydrolase</keyword>
<evidence type="ECO:0000313" key="10">
    <source>
        <dbReference type="Proteomes" id="UP000195043"/>
    </source>
</evidence>
<dbReference type="GO" id="GO:0009251">
    <property type="term" value="P:glucan catabolic process"/>
    <property type="evidence" value="ECO:0007669"/>
    <property type="project" value="TreeGrafter"/>
</dbReference>
<dbReference type="PROSITE" id="PS00775">
    <property type="entry name" value="GLYCOSYL_HYDROL_F3"/>
    <property type="match status" value="1"/>
</dbReference>
<reference evidence="9 10" key="1">
    <citation type="submission" date="2017-05" db="EMBL/GenBank/DDBJ databases">
        <title>The Genome Sequence of Enterococcus sp. 8G7_MSG3316.</title>
        <authorList>
            <consortium name="The Broad Institute Genomics Platform"/>
            <consortium name="The Broad Institute Genomic Center for Infectious Diseases"/>
            <person name="Earl A."/>
            <person name="Manson A."/>
            <person name="Schwartman J."/>
            <person name="Gilmore M."/>
            <person name="Abouelleil A."/>
            <person name="Cao P."/>
            <person name="Chapman S."/>
            <person name="Cusick C."/>
            <person name="Shea T."/>
            <person name="Young S."/>
            <person name="Neafsey D."/>
            <person name="Nusbaum C."/>
            <person name="Birren B."/>
        </authorList>
    </citation>
    <scope>NUCLEOTIDE SEQUENCE [LARGE SCALE GENOMIC DNA]</scope>
    <source>
        <strain evidence="9 10">8G7_MSG3316</strain>
    </source>
</reference>
<accession>A0A242A3K3</accession>
<dbReference type="Pfam" id="PF14310">
    <property type="entry name" value="Fn3-like"/>
    <property type="match status" value="1"/>
</dbReference>
<dbReference type="FunFam" id="2.60.40.10:FF:000495">
    <property type="entry name" value="Periplasmic beta-glucosidase"/>
    <property type="match status" value="1"/>
</dbReference>
<dbReference type="InterPro" id="IPR013783">
    <property type="entry name" value="Ig-like_fold"/>
</dbReference>
<dbReference type="Proteomes" id="UP000195043">
    <property type="component" value="Unassembled WGS sequence"/>
</dbReference>
<comment type="catalytic activity">
    <reaction evidence="1">
        <text>Hydrolysis of terminal, non-reducing beta-D-glucosyl residues with release of beta-D-glucose.</text>
        <dbReference type="EC" id="3.2.1.21"/>
    </reaction>
</comment>
<dbReference type="SUPFAM" id="SSF51445">
    <property type="entry name" value="(Trans)glycosidases"/>
    <property type="match status" value="1"/>
</dbReference>
<evidence type="ECO:0000256" key="4">
    <source>
        <dbReference type="ARBA" id="ARBA00022729"/>
    </source>
</evidence>
<evidence type="ECO:0000259" key="8">
    <source>
        <dbReference type="SMART" id="SM01217"/>
    </source>
</evidence>
<keyword evidence="10" id="KW-1185">Reference proteome</keyword>
<evidence type="ECO:0000256" key="1">
    <source>
        <dbReference type="ARBA" id="ARBA00000448"/>
    </source>
</evidence>
<comment type="caution">
    <text evidence="9">The sequence shown here is derived from an EMBL/GenBank/DDBJ whole genome shotgun (WGS) entry which is preliminary data.</text>
</comment>
<dbReference type="InterPro" id="IPR026891">
    <property type="entry name" value="Fn3-like"/>
</dbReference>
<dbReference type="PANTHER" id="PTHR30620">
    <property type="entry name" value="PERIPLASMIC BETA-GLUCOSIDASE-RELATED"/>
    <property type="match status" value="1"/>
</dbReference>
<dbReference type="Pfam" id="PF01915">
    <property type="entry name" value="Glyco_hydro_3_C"/>
    <property type="match status" value="1"/>
</dbReference>
<dbReference type="InterPro" id="IPR017853">
    <property type="entry name" value="GH"/>
</dbReference>
<evidence type="ECO:0000256" key="2">
    <source>
        <dbReference type="ARBA" id="ARBA00005336"/>
    </source>
</evidence>
<dbReference type="SUPFAM" id="SSF52279">
    <property type="entry name" value="Beta-D-glucan exohydrolase, C-terminal domain"/>
    <property type="match status" value="1"/>
</dbReference>
<dbReference type="PRINTS" id="PR00133">
    <property type="entry name" value="GLHYDRLASE3"/>
</dbReference>
<dbReference type="GO" id="GO:0008422">
    <property type="term" value="F:beta-glucosidase activity"/>
    <property type="evidence" value="ECO:0007669"/>
    <property type="project" value="UniProtKB-EC"/>
</dbReference>
<feature type="domain" description="Fibronectin type III-like" evidence="8">
    <location>
        <begin position="638"/>
        <end position="707"/>
    </location>
</feature>